<evidence type="ECO:0000256" key="2">
    <source>
        <dbReference type="ARBA" id="ARBA00004177"/>
    </source>
</evidence>
<dbReference type="OrthoDB" id="4089816at2759"/>
<keyword evidence="11" id="KW-1185">Reference proteome</keyword>
<dbReference type="Pfam" id="PF10241">
    <property type="entry name" value="KxDL"/>
    <property type="match status" value="1"/>
</dbReference>
<dbReference type="AlphaFoldDB" id="A0A0J9XFN0"/>
<comment type="function">
    <text evidence="1">Component of the biogenesis of lysosome-related organelles complex-1 (BLOC-1) involved in endosomal cargo sorting.</text>
</comment>
<evidence type="ECO:0000256" key="6">
    <source>
        <dbReference type="ARBA" id="ARBA00022753"/>
    </source>
</evidence>
<sequence>MSYNHDEVYRVGLMPVDNNQTTSSSSHRRGPSIDNKAFALPSRPDSEDDDGSTTSSMSSYAGSAESYTKKEFSPVEYLTDTLMSAMDPSQLDRVIVIQAQTSGMVNAKSKEILQLQEEATRRLEQLKLSFAKGVKVAKQVEKDLEWAHRHTQALIKKTRLNHPIEFAQAEEKVRGN</sequence>
<dbReference type="GO" id="GO:0007032">
    <property type="term" value="P:endosome organization"/>
    <property type="evidence" value="ECO:0007669"/>
    <property type="project" value="TreeGrafter"/>
</dbReference>
<comment type="caution">
    <text evidence="10">The sequence shown here is derived from an EMBL/GenBank/DDBJ whole genome shotgun (WGS) entry which is preliminary data.</text>
</comment>
<feature type="domain" description="KxDL" evidence="9">
    <location>
        <begin position="82"/>
        <end position="166"/>
    </location>
</feature>
<protein>
    <recommendedName>
        <fullName evidence="4">Biogenesis of lysosome-related organelles complex 1 subunit KXD1</fullName>
    </recommendedName>
    <alternativeName>
        <fullName evidence="7">KxDL homolog</fullName>
    </alternativeName>
</protein>
<organism evidence="10 11">
    <name type="scientific">Geotrichum candidum</name>
    <name type="common">Oospora lactis</name>
    <name type="synonym">Dipodascus geotrichum</name>
    <dbReference type="NCBI Taxonomy" id="1173061"/>
    <lineage>
        <taxon>Eukaryota</taxon>
        <taxon>Fungi</taxon>
        <taxon>Dikarya</taxon>
        <taxon>Ascomycota</taxon>
        <taxon>Saccharomycotina</taxon>
        <taxon>Dipodascomycetes</taxon>
        <taxon>Dipodascales</taxon>
        <taxon>Dipodascaceae</taxon>
        <taxon>Geotrichum</taxon>
    </lineage>
</organism>
<dbReference type="InterPro" id="IPR019371">
    <property type="entry name" value="KxDL_dom"/>
</dbReference>
<keyword evidence="5" id="KW-0813">Transport</keyword>
<comment type="subcellular location">
    <subcellularLocation>
        <location evidence="2">Endosome</location>
    </subcellularLocation>
</comment>
<evidence type="ECO:0000313" key="11">
    <source>
        <dbReference type="Proteomes" id="UP000242525"/>
    </source>
</evidence>
<reference evidence="10" key="1">
    <citation type="submission" date="2014-03" db="EMBL/GenBank/DDBJ databases">
        <authorList>
            <person name="Casaregola S."/>
        </authorList>
    </citation>
    <scope>NUCLEOTIDE SEQUENCE [LARGE SCALE GENOMIC DNA]</scope>
    <source>
        <strain evidence="10">CLIB 918</strain>
    </source>
</reference>
<dbReference type="GO" id="GO:0031083">
    <property type="term" value="C:BLOC-1 complex"/>
    <property type="evidence" value="ECO:0007669"/>
    <property type="project" value="TreeGrafter"/>
</dbReference>
<evidence type="ECO:0000313" key="10">
    <source>
        <dbReference type="EMBL" id="CDO56127.1"/>
    </source>
</evidence>
<dbReference type="GO" id="GO:0005768">
    <property type="term" value="C:endosome"/>
    <property type="evidence" value="ECO:0007669"/>
    <property type="project" value="UniProtKB-SubCell"/>
</dbReference>
<name>A0A0J9XFN0_GEOCN</name>
<comment type="similarity">
    <text evidence="3">Belongs to the KXD1 family.</text>
</comment>
<feature type="compositionally biased region" description="Low complexity" evidence="8">
    <location>
        <begin position="52"/>
        <end position="66"/>
    </location>
</feature>
<accession>A0A0J9XFN0</accession>
<evidence type="ECO:0000256" key="4">
    <source>
        <dbReference type="ARBA" id="ARBA00016207"/>
    </source>
</evidence>
<evidence type="ECO:0000259" key="9">
    <source>
        <dbReference type="Pfam" id="PF10241"/>
    </source>
</evidence>
<dbReference type="InterPro" id="IPR051390">
    <property type="entry name" value="BLOC-1_subunit_KXD1"/>
</dbReference>
<dbReference type="Proteomes" id="UP000242525">
    <property type="component" value="Unassembled WGS sequence"/>
</dbReference>
<proteinExistence type="inferred from homology"/>
<dbReference type="PANTHER" id="PTHR37787">
    <property type="entry name" value="BIOGENESIS OF LYSOSOME-RELATED ORGANELLES COMPLEX 1 SUBUNIT KXD1"/>
    <property type="match status" value="1"/>
</dbReference>
<keyword evidence="6" id="KW-0967">Endosome</keyword>
<dbReference type="PANTHER" id="PTHR37787:SF1">
    <property type="entry name" value="BIOGENESIS OF LYSOSOME-RELATED ORGANELLES COMPLEX 1 SUBUNIT KXD1"/>
    <property type="match status" value="1"/>
</dbReference>
<evidence type="ECO:0000256" key="5">
    <source>
        <dbReference type="ARBA" id="ARBA00022448"/>
    </source>
</evidence>
<evidence type="ECO:0000256" key="8">
    <source>
        <dbReference type="SAM" id="MobiDB-lite"/>
    </source>
</evidence>
<dbReference type="GO" id="GO:0032880">
    <property type="term" value="P:regulation of protein localization"/>
    <property type="evidence" value="ECO:0007669"/>
    <property type="project" value="TreeGrafter"/>
</dbReference>
<evidence type="ECO:0000256" key="3">
    <source>
        <dbReference type="ARBA" id="ARBA00005913"/>
    </source>
</evidence>
<dbReference type="EMBL" id="CCBN010000013">
    <property type="protein sequence ID" value="CDO56127.1"/>
    <property type="molecule type" value="Genomic_DNA"/>
</dbReference>
<evidence type="ECO:0000256" key="7">
    <source>
        <dbReference type="ARBA" id="ARBA00029808"/>
    </source>
</evidence>
<evidence type="ECO:0000256" key="1">
    <source>
        <dbReference type="ARBA" id="ARBA00002069"/>
    </source>
</evidence>
<gene>
    <name evidence="10" type="ORF">BN980_GECA13s03442g</name>
</gene>
<dbReference type="STRING" id="1173061.A0A0J9XFN0"/>
<feature type="region of interest" description="Disordered" evidence="8">
    <location>
        <begin position="1"/>
        <end position="67"/>
    </location>
</feature>